<reference evidence="2" key="1">
    <citation type="journal article" date="2019" name="Int. J. Syst. Evol. Microbiol.">
        <title>The Global Catalogue of Microorganisms (GCM) 10K type strain sequencing project: providing services to taxonomists for standard genome sequencing and annotation.</title>
        <authorList>
            <consortium name="The Broad Institute Genomics Platform"/>
            <consortium name="The Broad Institute Genome Sequencing Center for Infectious Disease"/>
            <person name="Wu L."/>
            <person name="Ma J."/>
        </authorList>
    </citation>
    <scope>NUCLEOTIDE SEQUENCE [LARGE SCALE GENOMIC DNA]</scope>
    <source>
        <strain evidence="2">CGMCC 4.7093</strain>
    </source>
</reference>
<accession>A0ABV9YJ82</accession>
<evidence type="ECO:0000313" key="2">
    <source>
        <dbReference type="Proteomes" id="UP001595947"/>
    </source>
</evidence>
<gene>
    <name evidence="1" type="ORF">ACFPBZ_05085</name>
</gene>
<dbReference type="Proteomes" id="UP001595947">
    <property type="component" value="Unassembled WGS sequence"/>
</dbReference>
<dbReference type="EMBL" id="JBHSIV010000004">
    <property type="protein sequence ID" value="MFC5061570.1"/>
    <property type="molecule type" value="Genomic_DNA"/>
</dbReference>
<dbReference type="RefSeq" id="WP_378034924.1">
    <property type="nucleotide sequence ID" value="NZ_JBHSIV010000004.1"/>
</dbReference>
<comment type="caution">
    <text evidence="1">The sequence shown here is derived from an EMBL/GenBank/DDBJ whole genome shotgun (WGS) entry which is preliminary data.</text>
</comment>
<proteinExistence type="predicted"/>
<evidence type="ECO:0000313" key="1">
    <source>
        <dbReference type="EMBL" id="MFC5061570.1"/>
    </source>
</evidence>
<keyword evidence="2" id="KW-1185">Reference proteome</keyword>
<protein>
    <submittedName>
        <fullName evidence="1">SHOCT domain-containing protein</fullName>
    </submittedName>
</protein>
<sequence length="137" mass="15071">MTTFPYAEITGIEYNAGMLTGVIEVLTPSYSGAANEDYWRGTNKSRNADASDPWTLSNTLPLPRDVYQRALPRLNEMRARIGEAKRPTVTAPQAVTQSAPSIADELTKLAALRDQGVLEDHEFQSAKQRILARHGLG</sequence>
<name>A0ABV9YJ82_9PSEU</name>
<organism evidence="1 2">
    <name type="scientific">Actinomycetospora atypica</name>
    <dbReference type="NCBI Taxonomy" id="1290095"/>
    <lineage>
        <taxon>Bacteria</taxon>
        <taxon>Bacillati</taxon>
        <taxon>Actinomycetota</taxon>
        <taxon>Actinomycetes</taxon>
        <taxon>Pseudonocardiales</taxon>
        <taxon>Pseudonocardiaceae</taxon>
        <taxon>Actinomycetospora</taxon>
    </lineage>
</organism>